<keyword evidence="3" id="KW-1185">Reference proteome</keyword>
<dbReference type="PANTHER" id="PTHR31778:SF2">
    <property type="entry name" value="BUD SITE SELECTION PROTEIN RAX2"/>
    <property type="match status" value="1"/>
</dbReference>
<dbReference type="GO" id="GO:1902929">
    <property type="term" value="C:plasma membrane of growing cell tip"/>
    <property type="evidence" value="ECO:0007669"/>
    <property type="project" value="TreeGrafter"/>
</dbReference>
<proteinExistence type="predicted"/>
<dbReference type="PANTHER" id="PTHR31778">
    <property type="entry name" value="BUD SITE SELECTION PROTEIN RAX2"/>
    <property type="match status" value="1"/>
</dbReference>
<dbReference type="OrthoDB" id="902276at2"/>
<evidence type="ECO:0000313" key="3">
    <source>
        <dbReference type="Proteomes" id="UP000001822"/>
    </source>
</evidence>
<feature type="signal peptide" evidence="1">
    <location>
        <begin position="1"/>
        <end position="20"/>
    </location>
</feature>
<organism evidence="2 3">
    <name type="scientific">Cytophaga hutchinsonii (strain ATCC 33406 / DSM 1761 / CIP 103989 / NBRC 15051 / NCIMB 9469 / D465)</name>
    <dbReference type="NCBI Taxonomy" id="269798"/>
    <lineage>
        <taxon>Bacteria</taxon>
        <taxon>Pseudomonadati</taxon>
        <taxon>Bacteroidota</taxon>
        <taxon>Cytophagia</taxon>
        <taxon>Cytophagales</taxon>
        <taxon>Cytophagaceae</taxon>
        <taxon>Cytophaga</taxon>
    </lineage>
</organism>
<gene>
    <name evidence="2" type="ordered locus">CHU_2050</name>
</gene>
<reference evidence="2 3" key="1">
    <citation type="journal article" date="2007" name="Appl. Environ. Microbiol.">
        <title>Genome sequence of the cellulolytic gliding bacterium Cytophaga hutchinsonii.</title>
        <authorList>
            <person name="Xie G."/>
            <person name="Bruce D.C."/>
            <person name="Challacombe J.F."/>
            <person name="Chertkov O."/>
            <person name="Detter J.C."/>
            <person name="Gilna P."/>
            <person name="Han C.S."/>
            <person name="Lucas S."/>
            <person name="Misra M."/>
            <person name="Myers G.L."/>
            <person name="Richardson P."/>
            <person name="Tapia R."/>
            <person name="Thayer N."/>
            <person name="Thompson L.S."/>
            <person name="Brettin T.S."/>
            <person name="Henrissat B."/>
            <person name="Wilson D.B."/>
            <person name="McBride M.J."/>
        </authorList>
    </citation>
    <scope>NUCLEOTIDE SEQUENCE [LARGE SCALE GENOMIC DNA]</scope>
    <source>
        <strain evidence="3">ATCC 33406 / DSM 1761 / CIP 103989 / NBRC 15051 / NCIMB 9469 / D465</strain>
    </source>
</reference>
<dbReference type="SUPFAM" id="SSF63829">
    <property type="entry name" value="Calcium-dependent phosphotriesterase"/>
    <property type="match status" value="1"/>
</dbReference>
<keyword evidence="1" id="KW-0732">Signal</keyword>
<dbReference type="Proteomes" id="UP000001822">
    <property type="component" value="Chromosome"/>
</dbReference>
<dbReference type="EMBL" id="CP000383">
    <property type="protein sequence ID" value="ABG59313.1"/>
    <property type="molecule type" value="Genomic_DNA"/>
</dbReference>
<sequence>MKKIVLLIVSFYCFSTFIQAQGWEQLGTGTKALAANDMIRSVVTDNAGNVYAAGYFKNAQGFYYVAKWDGTSWSEVGEGNNKLNANSYIRKMIRDDAGNIYVAGDFRDVNGHRYVAKWNGTSWSVLGTGTNALKADDAIECIAVDKSGNVYAAGNFKMANVYLNYPYKVVKWDGTSWTALEIKDGTASNIRNIYSIAAADNGFVYIGGADRSLGIWDGTRWGYYSTSLNGEIVYWAMQFDHQGNLYLGGWFKDSYDKTCLAVWDGMGMYIPGTGSNSLNANNHVTSIAVDKDDNVYTAGYFTDENERHYVAKWNGTTWKTIGTGEQALNANGDILSVTTDHAGNVYAAGRFTDAAGGMYVAKWNNNAAMSVKNGENTIELILYPNPSAGTFCIRTNTPVQKVTLTNTLGQQEVFTSTENISSNFSGIVLVDVQTETGRAVKKLVIE</sequence>
<dbReference type="RefSeq" id="WP_011585430.1">
    <property type="nucleotide sequence ID" value="NC_008255.1"/>
</dbReference>
<dbReference type="KEGG" id="chu:CHU_2050"/>
<protein>
    <submittedName>
        <fullName evidence="2">Uncharacterized protein</fullName>
    </submittedName>
</protein>
<name>A0A6N4SSG0_CYTH3</name>
<evidence type="ECO:0000313" key="2">
    <source>
        <dbReference type="EMBL" id="ABG59313.1"/>
    </source>
</evidence>
<accession>A0A6N4SSG0</accession>
<dbReference type="AlphaFoldDB" id="A0A6N4SSG0"/>
<evidence type="ECO:0000256" key="1">
    <source>
        <dbReference type="SAM" id="SignalP"/>
    </source>
</evidence>
<dbReference type="NCBIfam" id="TIGR04183">
    <property type="entry name" value="Por_Secre_tail"/>
    <property type="match status" value="1"/>
</dbReference>
<dbReference type="InterPro" id="IPR026444">
    <property type="entry name" value="Secre_tail"/>
</dbReference>
<feature type="chain" id="PRO_5027072165" evidence="1">
    <location>
        <begin position="21"/>
        <end position="446"/>
    </location>
</feature>